<dbReference type="Gene3D" id="3.40.630.90">
    <property type="match status" value="1"/>
</dbReference>
<dbReference type="GO" id="GO:0016747">
    <property type="term" value="F:acyltransferase activity, transferring groups other than amino-acyl groups"/>
    <property type="evidence" value="ECO:0007669"/>
    <property type="project" value="InterPro"/>
</dbReference>
<dbReference type="AlphaFoldDB" id="A0A329BJW0"/>
<dbReference type="InterPro" id="IPR041496">
    <property type="entry name" value="YitH/HolE_GNAT"/>
</dbReference>
<dbReference type="Pfam" id="PF18014">
    <property type="entry name" value="Acetyltransf_18"/>
    <property type="match status" value="1"/>
</dbReference>
<proteinExistence type="predicted"/>
<dbReference type="EMBL" id="QLTK01000023">
    <property type="protein sequence ID" value="RAS22549.1"/>
    <property type="molecule type" value="Genomic_DNA"/>
</dbReference>
<keyword evidence="2" id="KW-0808">Transferase</keyword>
<dbReference type="InterPro" id="IPR016181">
    <property type="entry name" value="Acyl_CoA_acyltransferase"/>
</dbReference>
<dbReference type="Gene3D" id="3.40.630.30">
    <property type="match status" value="1"/>
</dbReference>
<gene>
    <name evidence="2" type="ORF">BX591_12314</name>
</gene>
<dbReference type="PROSITE" id="PS51186">
    <property type="entry name" value="GNAT"/>
    <property type="match status" value="1"/>
</dbReference>
<name>A0A329BJW0_9BURK</name>
<dbReference type="Proteomes" id="UP000248918">
    <property type="component" value="Unassembled WGS sequence"/>
</dbReference>
<organism evidence="2 3">
    <name type="scientific">Paraburkholderia bryophila</name>
    <dbReference type="NCBI Taxonomy" id="420952"/>
    <lineage>
        <taxon>Bacteria</taxon>
        <taxon>Pseudomonadati</taxon>
        <taxon>Pseudomonadota</taxon>
        <taxon>Betaproteobacteria</taxon>
        <taxon>Burkholderiales</taxon>
        <taxon>Burkholderiaceae</taxon>
        <taxon>Paraburkholderia</taxon>
    </lineage>
</organism>
<dbReference type="Pfam" id="PF13508">
    <property type="entry name" value="Acetyltransf_7"/>
    <property type="match status" value="1"/>
</dbReference>
<dbReference type="PANTHER" id="PTHR47237">
    <property type="entry name" value="SLL0310 PROTEIN"/>
    <property type="match status" value="1"/>
</dbReference>
<dbReference type="STRING" id="1169143.GCA_000383275_06307"/>
<dbReference type="CDD" id="cd04301">
    <property type="entry name" value="NAT_SF"/>
    <property type="match status" value="1"/>
</dbReference>
<dbReference type="SUPFAM" id="SSF55729">
    <property type="entry name" value="Acyl-CoA N-acyltransferases (Nat)"/>
    <property type="match status" value="1"/>
</dbReference>
<dbReference type="PANTHER" id="PTHR47237:SF2">
    <property type="entry name" value="BLL4206 PROTEIN"/>
    <property type="match status" value="1"/>
</dbReference>
<evidence type="ECO:0000313" key="2">
    <source>
        <dbReference type="EMBL" id="RAS22549.1"/>
    </source>
</evidence>
<protein>
    <submittedName>
        <fullName evidence="2">Putative N-acetyltransferase YhbS</fullName>
    </submittedName>
</protein>
<evidence type="ECO:0000313" key="3">
    <source>
        <dbReference type="Proteomes" id="UP000248918"/>
    </source>
</evidence>
<dbReference type="InterPro" id="IPR000182">
    <property type="entry name" value="GNAT_dom"/>
</dbReference>
<evidence type="ECO:0000259" key="1">
    <source>
        <dbReference type="PROSITE" id="PS51186"/>
    </source>
</evidence>
<feature type="domain" description="N-acetyltransferase" evidence="1">
    <location>
        <begin position="9"/>
        <end position="142"/>
    </location>
</feature>
<sequence>MSDSMSDSITYRRFTLDDIAAAHALTVELKWPHRADDWRFVAQLGVGFVAEDASGVIGTALCWKYGADRASLGMVIVSPARQGRGIGRKLMECVLAELAGRVTFLHATPAGQPLYERLGFRAAGTLDQHQGAAFQPPLVSLPPGERLRPLGSSDTARLVELASRASGLDRGEVLPALMSAADGIALDRDGELVGFALFRRFGRGFAIGPVVAPASHDASRAKALISHWLALNEGVFVRIDTPGDSGLTEWLEQLGLPRVDTVVKMVRSEADVGSDASHANTVASASTAAAHATCLQYGIINQAIL</sequence>
<dbReference type="InterPro" id="IPR052729">
    <property type="entry name" value="Acyl/Acetyltrans_Enzymes"/>
</dbReference>
<accession>A0A329BJW0</accession>
<comment type="caution">
    <text evidence="2">The sequence shown here is derived from an EMBL/GenBank/DDBJ whole genome shotgun (WGS) entry which is preliminary data.</text>
</comment>
<reference evidence="2 3" key="1">
    <citation type="submission" date="2018-06" db="EMBL/GenBank/DDBJ databases">
        <title>Genomic Encyclopedia of Type Strains, Phase III (KMG-III): the genomes of soil and plant-associated and newly described type strains.</title>
        <authorList>
            <person name="Whitman W."/>
        </authorList>
    </citation>
    <scope>NUCLEOTIDE SEQUENCE [LARGE SCALE GENOMIC DNA]</scope>
    <source>
        <strain evidence="2 3">LMG 23644</strain>
    </source>
</reference>